<sequence length="745" mass="78840">MTAPTTDTTGLAVPVVLRVAPHESLPETADRLASALAEQPDRDVEVRLAAGTYRLAEPVRLGPEHSGDERRTVTWSGPGALLCGGVPLRWRPGDDGRWLATVPDGITPTDLFVDGRRSPRARSAPQPAHVSFAVEAGLTGARAFGIDRWTRPEAVTCVVKVRWRTFHLPVAGVEGDVMTFPEPCWTNATGGTGRVGPYWDTTAVDGRQFAGGIVVENAIELLTEPGDHVWDPVARTVTYLPLPGQDLEGSDAVVPVTENLLVLDGAAHVRLEGLAFAHAAYAQSVTDEGYIGAQAGLTLTGPEGPEDMAGRFYTKPAAALVVRRGRHVTVEGCTFTRLAGAGAVLEHGTRDSAITRSRFEDVGSGALYVGDTEPRPGADLQSVGNTVSRCVVRRAGERYTDAVGIWAGYVAGLTLDHNTLEDLPYSGISLGWGWNQPEVRESVLRDNRVTANRITGVMRAASGMHDGGAIYTQGAQPGTVVARNHIDRSGYGGTQRDGNGIYLDEQSSHLRVEENVVTRVGYKWLSNWASYGVRNRSRGNWTDTDAPALGGEGSGSDGDHLRLDALPPEALAVAVAAGAEADETVWPGAVDLARGCAATQSSVAASTARTTEDLSRLAEGQSDGAPEVASRQDAAAVALDRDTSTDTATADERGSWWRVDLGAERAVGAVELWNAESMATREVVVELADEAGDVTASVAVDGLVRRPTVVEVGATGRYVTVRRAHGAVALSSVAVRPGDHPIPRR</sequence>
<dbReference type="Pfam" id="PF22633">
    <property type="entry name" value="F5_F8_type_C_2"/>
    <property type="match status" value="1"/>
</dbReference>
<dbReference type="InterPro" id="IPR008979">
    <property type="entry name" value="Galactose-bd-like_sf"/>
</dbReference>
<dbReference type="SMART" id="SM00710">
    <property type="entry name" value="PbH1"/>
    <property type="match status" value="7"/>
</dbReference>
<comment type="caution">
    <text evidence="2">The sequence shown here is derived from an EMBL/GenBank/DDBJ whole genome shotgun (WGS) entry which is preliminary data.</text>
</comment>
<dbReference type="PANTHER" id="PTHR36453:SF1">
    <property type="entry name" value="RIGHT HANDED BETA HELIX DOMAIN-CONTAINING PROTEIN"/>
    <property type="match status" value="1"/>
</dbReference>
<dbReference type="InterPro" id="IPR011050">
    <property type="entry name" value="Pectin_lyase_fold/virulence"/>
</dbReference>
<evidence type="ECO:0000256" key="1">
    <source>
        <dbReference type="SAM" id="MobiDB-lite"/>
    </source>
</evidence>
<evidence type="ECO:0000313" key="2">
    <source>
        <dbReference type="EMBL" id="GAA1727889.1"/>
    </source>
</evidence>
<dbReference type="Gene3D" id="2.160.20.10">
    <property type="entry name" value="Single-stranded right-handed beta-helix, Pectin lyase-like"/>
    <property type="match status" value="1"/>
</dbReference>
<feature type="region of interest" description="Disordered" evidence="1">
    <location>
        <begin position="536"/>
        <end position="563"/>
    </location>
</feature>
<reference evidence="2 3" key="1">
    <citation type="journal article" date="2019" name="Int. J. Syst. Evol. Microbiol.">
        <title>The Global Catalogue of Microorganisms (GCM) 10K type strain sequencing project: providing services to taxonomists for standard genome sequencing and annotation.</title>
        <authorList>
            <consortium name="The Broad Institute Genomics Platform"/>
            <consortium name="The Broad Institute Genome Sequencing Center for Infectious Disease"/>
            <person name="Wu L."/>
            <person name="Ma J."/>
        </authorList>
    </citation>
    <scope>NUCLEOTIDE SEQUENCE [LARGE SCALE GENOMIC DNA]</scope>
    <source>
        <strain evidence="2 3">JCM 15589</strain>
    </source>
</reference>
<organism evidence="2 3">
    <name type="scientific">Isoptericola hypogeus</name>
    <dbReference type="NCBI Taxonomy" id="300179"/>
    <lineage>
        <taxon>Bacteria</taxon>
        <taxon>Bacillati</taxon>
        <taxon>Actinomycetota</taxon>
        <taxon>Actinomycetes</taxon>
        <taxon>Micrococcales</taxon>
        <taxon>Promicromonosporaceae</taxon>
        <taxon>Isoptericola</taxon>
    </lineage>
</organism>
<dbReference type="Gene3D" id="2.60.120.260">
    <property type="entry name" value="Galactose-binding domain-like"/>
    <property type="match status" value="1"/>
</dbReference>
<proteinExistence type="predicted"/>
<dbReference type="SUPFAM" id="SSF49785">
    <property type="entry name" value="Galactose-binding domain-like"/>
    <property type="match status" value="1"/>
</dbReference>
<name>A0ABN2JI77_9MICO</name>
<protein>
    <recommendedName>
        <fullName evidence="4">Right handed beta helix region</fullName>
    </recommendedName>
</protein>
<dbReference type="InterPro" id="IPR006626">
    <property type="entry name" value="PbH1"/>
</dbReference>
<evidence type="ECO:0008006" key="4">
    <source>
        <dbReference type="Google" id="ProtNLM"/>
    </source>
</evidence>
<dbReference type="RefSeq" id="WP_344248725.1">
    <property type="nucleotide sequence ID" value="NZ_BAAAPM010000004.1"/>
</dbReference>
<keyword evidence="3" id="KW-1185">Reference proteome</keyword>
<gene>
    <name evidence="2" type="ORF">GCM10009809_24490</name>
</gene>
<accession>A0ABN2JI77</accession>
<dbReference type="PANTHER" id="PTHR36453">
    <property type="entry name" value="SECRETED PROTEIN-RELATED"/>
    <property type="match status" value="1"/>
</dbReference>
<dbReference type="Proteomes" id="UP001501138">
    <property type="component" value="Unassembled WGS sequence"/>
</dbReference>
<evidence type="ECO:0000313" key="3">
    <source>
        <dbReference type="Proteomes" id="UP001501138"/>
    </source>
</evidence>
<dbReference type="InterPro" id="IPR012334">
    <property type="entry name" value="Pectin_lyas_fold"/>
</dbReference>
<dbReference type="EMBL" id="BAAAPM010000004">
    <property type="protein sequence ID" value="GAA1727889.1"/>
    <property type="molecule type" value="Genomic_DNA"/>
</dbReference>
<dbReference type="SUPFAM" id="SSF51126">
    <property type="entry name" value="Pectin lyase-like"/>
    <property type="match status" value="1"/>
</dbReference>